<organism evidence="3 4">
    <name type="scientific">Roseivivax marinus</name>
    <dbReference type="NCBI Taxonomy" id="1379903"/>
    <lineage>
        <taxon>Bacteria</taxon>
        <taxon>Pseudomonadati</taxon>
        <taxon>Pseudomonadota</taxon>
        <taxon>Alphaproteobacteria</taxon>
        <taxon>Rhodobacterales</taxon>
        <taxon>Roseobacteraceae</taxon>
        <taxon>Roseivivax</taxon>
    </lineage>
</organism>
<dbReference type="InterPro" id="IPR036291">
    <property type="entry name" value="NAD(P)-bd_dom_sf"/>
</dbReference>
<keyword evidence="4" id="KW-1185">Reference proteome</keyword>
<dbReference type="EMBL" id="AQQW01000012">
    <property type="protein sequence ID" value="ETW11406.1"/>
    <property type="molecule type" value="Genomic_DNA"/>
</dbReference>
<name>W4HGZ8_9RHOB</name>
<gene>
    <name evidence="3" type="ORF">ATO8_17085</name>
</gene>
<reference evidence="3 4" key="1">
    <citation type="journal article" date="2014" name="Antonie Van Leeuwenhoek">
        <title>Roseivivax atlanticus sp. nov., isolated from surface seawater of the Atlantic Ocean.</title>
        <authorList>
            <person name="Li G."/>
            <person name="Lai Q."/>
            <person name="Liu X."/>
            <person name="Sun F."/>
            <person name="Shao Z."/>
        </authorList>
    </citation>
    <scope>NUCLEOTIDE SEQUENCE [LARGE SCALE GENOMIC DNA]</scope>
    <source>
        <strain evidence="3 4">22II-s10s</strain>
    </source>
</reference>
<dbReference type="Gene3D" id="3.40.50.720">
    <property type="entry name" value="NAD(P)-binding Rossmann-like Domain"/>
    <property type="match status" value="1"/>
</dbReference>
<dbReference type="Proteomes" id="UP000019063">
    <property type="component" value="Unassembled WGS sequence"/>
</dbReference>
<dbReference type="eggNOG" id="COG0673">
    <property type="taxonomic scope" value="Bacteria"/>
</dbReference>
<dbReference type="InterPro" id="IPR000683">
    <property type="entry name" value="Gfo/Idh/MocA-like_OxRdtase_N"/>
</dbReference>
<dbReference type="PANTHER" id="PTHR43708">
    <property type="entry name" value="CONSERVED EXPRESSED OXIDOREDUCTASE (EUROFUNG)"/>
    <property type="match status" value="1"/>
</dbReference>
<dbReference type="PANTHER" id="PTHR43708:SF3">
    <property type="entry name" value="OXIDOREDUCTASE"/>
    <property type="match status" value="1"/>
</dbReference>
<protein>
    <submittedName>
        <fullName evidence="3">Oxidoreductase</fullName>
    </submittedName>
</protein>
<sequence length="384" mass="41540">MDRHVPIRLGMVGGGAGAFIGDVHRIASRIDGRYRLVAGALSSTREKAEESAAAVGIAEDRTYSDWAEMAKREARLKDGIEAVAICTPNHLHVPVAREFLKRGIHVICDKPLSSSLAEAKRLRQTAGKADALFVLTHNYSGYPMVRQAKEMVAAGEIGAIRVVQVEYPQDWMTDAVEEQGVKQAEWRADPERAGLGGATGDIGTHAYHLARFVTGLTLSRLAADLDAFVPGRQLDDNAHVLLRFAEGAKGMLWCSQVAPGQENGLRLRVFGDKGALEWFQENPNHLWHTTHGEPTRRLTRNGPGTGGAAARVSRIPGGHPEGYLEGFANVYTDAALAIRAHQRGEPAPEGVDLPTLEDGIEGVAFVEACVRSAARNAAWVELKQ</sequence>
<dbReference type="PATRIC" id="fig|1317118.6.peg.3517"/>
<evidence type="ECO:0000259" key="1">
    <source>
        <dbReference type="Pfam" id="PF01408"/>
    </source>
</evidence>
<feature type="domain" description="GFO/IDH/MocA-like oxidoreductase" evidence="2">
    <location>
        <begin position="145"/>
        <end position="277"/>
    </location>
</feature>
<feature type="domain" description="Gfo/Idh/MocA-like oxidoreductase N-terminal" evidence="1">
    <location>
        <begin position="7"/>
        <end position="134"/>
    </location>
</feature>
<dbReference type="SUPFAM" id="SSF51735">
    <property type="entry name" value="NAD(P)-binding Rossmann-fold domains"/>
    <property type="match status" value="1"/>
</dbReference>
<evidence type="ECO:0000259" key="2">
    <source>
        <dbReference type="Pfam" id="PF22725"/>
    </source>
</evidence>
<comment type="caution">
    <text evidence="3">The sequence shown here is derived from an EMBL/GenBank/DDBJ whole genome shotgun (WGS) entry which is preliminary data.</text>
</comment>
<dbReference type="Gene3D" id="3.30.360.10">
    <property type="entry name" value="Dihydrodipicolinate Reductase, domain 2"/>
    <property type="match status" value="1"/>
</dbReference>
<dbReference type="AlphaFoldDB" id="W4HGZ8"/>
<evidence type="ECO:0000313" key="4">
    <source>
        <dbReference type="Proteomes" id="UP000019063"/>
    </source>
</evidence>
<dbReference type="GO" id="GO:0000166">
    <property type="term" value="F:nucleotide binding"/>
    <property type="evidence" value="ECO:0007669"/>
    <property type="project" value="InterPro"/>
</dbReference>
<dbReference type="RefSeq" id="WP_043846289.1">
    <property type="nucleotide sequence ID" value="NZ_AQQW01000012.1"/>
</dbReference>
<proteinExistence type="predicted"/>
<dbReference type="Pfam" id="PF22725">
    <property type="entry name" value="GFO_IDH_MocA_C3"/>
    <property type="match status" value="1"/>
</dbReference>
<evidence type="ECO:0000313" key="3">
    <source>
        <dbReference type="EMBL" id="ETW11406.1"/>
    </source>
</evidence>
<dbReference type="STRING" id="1379903.ATO8_17085"/>
<dbReference type="InterPro" id="IPR055170">
    <property type="entry name" value="GFO_IDH_MocA-like_dom"/>
</dbReference>
<dbReference type="InterPro" id="IPR051317">
    <property type="entry name" value="Gfo/Idh/MocA_oxidoreduct"/>
</dbReference>
<dbReference type="SUPFAM" id="SSF55347">
    <property type="entry name" value="Glyceraldehyde-3-phosphate dehydrogenase-like, C-terminal domain"/>
    <property type="match status" value="1"/>
</dbReference>
<accession>W4HGZ8</accession>
<dbReference type="Pfam" id="PF01408">
    <property type="entry name" value="GFO_IDH_MocA"/>
    <property type="match status" value="1"/>
</dbReference>